<evidence type="ECO:0000256" key="4">
    <source>
        <dbReference type="ARBA" id="ARBA00022640"/>
    </source>
</evidence>
<feature type="region of interest" description="Disordered" evidence="9">
    <location>
        <begin position="418"/>
        <end position="450"/>
    </location>
</feature>
<evidence type="ECO:0000256" key="5">
    <source>
        <dbReference type="ARBA" id="ARBA00022801"/>
    </source>
</evidence>
<reference evidence="11" key="1">
    <citation type="submission" date="2017-07" db="EMBL/GenBank/DDBJ databases">
        <title>Taro Niue Genome Assembly and Annotation.</title>
        <authorList>
            <person name="Atibalentja N."/>
            <person name="Keating K."/>
            <person name="Fields C.J."/>
        </authorList>
    </citation>
    <scope>NUCLEOTIDE SEQUENCE</scope>
    <source>
        <strain evidence="11">Niue_2</strain>
        <tissue evidence="11">Leaf</tissue>
    </source>
</reference>
<sequence>MEGLPAEFLNVPYLTKPSSKGAGGSVRPASVNDKEDISDKWRQLQGADGWVGLLEPFDSLLRAEIRRYGGFAQATYDAFDFDPFSKYAGSARYGESSLLEKVGLGDSGYDVTRYIYATMPLLPDLSRLLMHWLPKSLRADSWSEDSNWMGFVAVSNDEETQRLGRRDILVAWRGTVEPSEWFNNVKWQLDPLGSRSNATNVNDGAAKVERGFQSIYTAKSGSSAFSKTSASEQVMAEVRRLVDKYHGGERKEVVSLTITGHSLGGAIALLNAHEAGAAAVPGLAHVSVVSFGAPKVGNAAFAAAIAKAGVKVLRVVIVQDLVPQVPGLILFPGYEHAGVEKDLDIRSDPDLKYSWLDFPRFHSLKTYLRLVERQLSTRIASAARVRLVEDMPSEDLDEVLRTRECWYRMVDMGLLQGPPGWVRPERKPEDMPSPPDGGDAHAAGAVQVQR</sequence>
<protein>
    <recommendedName>
        <fullName evidence="10">Fungal lipase-type domain-containing protein</fullName>
    </recommendedName>
</protein>
<evidence type="ECO:0000256" key="2">
    <source>
        <dbReference type="ARBA" id="ARBA00010701"/>
    </source>
</evidence>
<dbReference type="EMBL" id="NMUH01001536">
    <property type="protein sequence ID" value="MQL93240.1"/>
    <property type="molecule type" value="Genomic_DNA"/>
</dbReference>
<organism evidence="11 12">
    <name type="scientific">Colocasia esculenta</name>
    <name type="common">Wild taro</name>
    <name type="synonym">Arum esculentum</name>
    <dbReference type="NCBI Taxonomy" id="4460"/>
    <lineage>
        <taxon>Eukaryota</taxon>
        <taxon>Viridiplantae</taxon>
        <taxon>Streptophyta</taxon>
        <taxon>Embryophyta</taxon>
        <taxon>Tracheophyta</taxon>
        <taxon>Spermatophyta</taxon>
        <taxon>Magnoliopsida</taxon>
        <taxon>Liliopsida</taxon>
        <taxon>Araceae</taxon>
        <taxon>Aroideae</taxon>
        <taxon>Colocasieae</taxon>
        <taxon>Colocasia</taxon>
    </lineage>
</organism>
<keyword evidence="8" id="KW-0443">Lipid metabolism</keyword>
<dbReference type="PANTHER" id="PTHR31403">
    <property type="entry name" value="PHOSPHOLIPASE A1-IBETA2, CHLOROPLASTIC"/>
    <property type="match status" value="1"/>
</dbReference>
<keyword evidence="6" id="KW-0809">Transit peptide</keyword>
<gene>
    <name evidence="11" type="ORF">Taro_025884</name>
</gene>
<dbReference type="InterPro" id="IPR029058">
    <property type="entry name" value="AB_hydrolase_fold"/>
</dbReference>
<dbReference type="Pfam" id="PF01764">
    <property type="entry name" value="Lipase_3"/>
    <property type="match status" value="1"/>
</dbReference>
<keyword evidence="7" id="KW-0442">Lipid degradation</keyword>
<dbReference type="GO" id="GO:0004620">
    <property type="term" value="F:phospholipase activity"/>
    <property type="evidence" value="ECO:0007669"/>
    <property type="project" value="UniProtKB-ARBA"/>
</dbReference>
<dbReference type="Gene3D" id="3.40.50.1820">
    <property type="entry name" value="alpha/beta hydrolase"/>
    <property type="match status" value="1"/>
</dbReference>
<proteinExistence type="inferred from homology"/>
<keyword evidence="5" id="KW-0378">Hydrolase</keyword>
<keyword evidence="12" id="KW-1185">Reference proteome</keyword>
<evidence type="ECO:0000259" key="10">
    <source>
        <dbReference type="Pfam" id="PF01764"/>
    </source>
</evidence>
<keyword evidence="3" id="KW-0150">Chloroplast</keyword>
<evidence type="ECO:0000256" key="9">
    <source>
        <dbReference type="SAM" id="MobiDB-lite"/>
    </source>
</evidence>
<evidence type="ECO:0000313" key="12">
    <source>
        <dbReference type="Proteomes" id="UP000652761"/>
    </source>
</evidence>
<dbReference type="InterPro" id="IPR002921">
    <property type="entry name" value="Fungal_lipase-type"/>
</dbReference>
<comment type="subcellular location">
    <subcellularLocation>
        <location evidence="1">Plastid</location>
        <location evidence="1">Chloroplast</location>
    </subcellularLocation>
</comment>
<evidence type="ECO:0000256" key="1">
    <source>
        <dbReference type="ARBA" id="ARBA00004229"/>
    </source>
</evidence>
<name>A0A843VHV8_COLES</name>
<dbReference type="AlphaFoldDB" id="A0A843VHV8"/>
<dbReference type="CDD" id="cd00519">
    <property type="entry name" value="Lipase_3"/>
    <property type="match status" value="1"/>
</dbReference>
<dbReference type="GO" id="GO:0009507">
    <property type="term" value="C:chloroplast"/>
    <property type="evidence" value="ECO:0007669"/>
    <property type="project" value="UniProtKB-SubCell"/>
</dbReference>
<evidence type="ECO:0000313" key="11">
    <source>
        <dbReference type="EMBL" id="MQL93240.1"/>
    </source>
</evidence>
<evidence type="ECO:0000256" key="3">
    <source>
        <dbReference type="ARBA" id="ARBA00022528"/>
    </source>
</evidence>
<dbReference type="GO" id="GO:0016042">
    <property type="term" value="P:lipid catabolic process"/>
    <property type="evidence" value="ECO:0007669"/>
    <property type="project" value="UniProtKB-KW"/>
</dbReference>
<dbReference type="Proteomes" id="UP000652761">
    <property type="component" value="Unassembled WGS sequence"/>
</dbReference>
<dbReference type="PANTHER" id="PTHR31403:SF11">
    <property type="entry name" value="OS12G0614500 PROTEIN"/>
    <property type="match status" value="1"/>
</dbReference>
<evidence type="ECO:0000256" key="8">
    <source>
        <dbReference type="ARBA" id="ARBA00023098"/>
    </source>
</evidence>
<evidence type="ECO:0000256" key="7">
    <source>
        <dbReference type="ARBA" id="ARBA00022963"/>
    </source>
</evidence>
<dbReference type="SUPFAM" id="SSF53474">
    <property type="entry name" value="alpha/beta-Hydrolases"/>
    <property type="match status" value="1"/>
</dbReference>
<comment type="similarity">
    <text evidence="2">Belongs to the AB hydrolase superfamily. Lipase family.</text>
</comment>
<accession>A0A843VHV8</accession>
<feature type="domain" description="Fungal lipase-type" evidence="10">
    <location>
        <begin position="170"/>
        <end position="327"/>
    </location>
</feature>
<feature type="compositionally biased region" description="Low complexity" evidence="9">
    <location>
        <begin position="436"/>
        <end position="450"/>
    </location>
</feature>
<dbReference type="OrthoDB" id="426718at2759"/>
<keyword evidence="4" id="KW-0934">Plastid</keyword>
<comment type="caution">
    <text evidence="11">The sequence shown here is derived from an EMBL/GenBank/DDBJ whole genome shotgun (WGS) entry which is preliminary data.</text>
</comment>
<evidence type="ECO:0000256" key="6">
    <source>
        <dbReference type="ARBA" id="ARBA00022946"/>
    </source>
</evidence>